<evidence type="ECO:0000313" key="1">
    <source>
        <dbReference type="EMBL" id="ADH63159.1"/>
    </source>
</evidence>
<dbReference type="RefSeq" id="WP_013157730.1">
    <property type="nucleotide sequence ID" value="NC_014212.1"/>
</dbReference>
<accession>D7BE08</accession>
<dbReference type="InterPro" id="IPR008554">
    <property type="entry name" value="Glutaredoxin-like"/>
</dbReference>
<dbReference type="Gene3D" id="3.40.30.10">
    <property type="entry name" value="Glutaredoxin"/>
    <property type="match status" value="1"/>
</dbReference>
<keyword evidence="2" id="KW-1185">Reference proteome</keyword>
<dbReference type="HOGENOM" id="CLU_125054_1_1_0"/>
<dbReference type="STRING" id="526227.Mesil_1264"/>
<dbReference type="EMBL" id="CP002042">
    <property type="protein sequence ID" value="ADH63159.1"/>
    <property type="molecule type" value="Genomic_DNA"/>
</dbReference>
<organism evidence="1 2">
    <name type="scientific">Allomeiothermus silvanus (strain ATCC 700542 / DSM 9946 / NBRC 106475 / NCIMB 13440 / VI-R2)</name>
    <name type="common">Thermus silvanus</name>
    <dbReference type="NCBI Taxonomy" id="526227"/>
    <lineage>
        <taxon>Bacteria</taxon>
        <taxon>Thermotogati</taxon>
        <taxon>Deinococcota</taxon>
        <taxon>Deinococci</taxon>
        <taxon>Thermales</taxon>
        <taxon>Thermaceae</taxon>
        <taxon>Allomeiothermus</taxon>
    </lineage>
</organism>
<dbReference type="Proteomes" id="UP000001916">
    <property type="component" value="Chromosome"/>
</dbReference>
<reference evidence="1 2" key="1">
    <citation type="journal article" date="2010" name="Stand. Genomic Sci.">
        <title>Complete genome sequence of Meiothermus silvanus type strain (VI-R2).</title>
        <authorList>
            <person name="Sikorski J."/>
            <person name="Tindall B.J."/>
            <person name="Lowry S."/>
            <person name="Lucas S."/>
            <person name="Nolan M."/>
            <person name="Copeland A."/>
            <person name="Glavina Del Rio T."/>
            <person name="Tice H."/>
            <person name="Cheng J.F."/>
            <person name="Han C."/>
            <person name="Pitluck S."/>
            <person name="Liolios K."/>
            <person name="Ivanova N."/>
            <person name="Mavromatis K."/>
            <person name="Mikhailova N."/>
            <person name="Pati A."/>
            <person name="Goodwin L."/>
            <person name="Chen A."/>
            <person name="Palaniappan K."/>
            <person name="Land M."/>
            <person name="Hauser L."/>
            <person name="Chang Y.J."/>
            <person name="Jeffries C.D."/>
            <person name="Rohde M."/>
            <person name="Goker M."/>
            <person name="Woyke T."/>
            <person name="Bristow J."/>
            <person name="Eisen J.A."/>
            <person name="Markowitz V."/>
            <person name="Hugenholtz P."/>
            <person name="Kyrpides N.C."/>
            <person name="Klenk H.P."/>
            <person name="Lapidus A."/>
        </authorList>
    </citation>
    <scope>NUCLEOTIDE SEQUENCE [LARGE SCALE GENOMIC DNA]</scope>
    <source>
        <strain evidence="2">ATCC 700542 / DSM 9946 / VI-R2</strain>
    </source>
</reference>
<sequence length="92" mass="10468">MSDKLDIHSDSRAESCMGYVLVSRRGCHLCEDAEQALKAASLPYHWRDVDADPDLRGYTFRVPVLLHGGKVVLEGWITHDKLMRALNRIEEC</sequence>
<dbReference type="Pfam" id="PF05768">
    <property type="entry name" value="Glrx-like"/>
    <property type="match status" value="1"/>
</dbReference>
<gene>
    <name evidence="1" type="ordered locus">Mesil_1264</name>
</gene>
<dbReference type="SUPFAM" id="SSF52833">
    <property type="entry name" value="Thioredoxin-like"/>
    <property type="match status" value="1"/>
</dbReference>
<name>D7BE08_ALLS1</name>
<proteinExistence type="predicted"/>
<evidence type="ECO:0000313" key="2">
    <source>
        <dbReference type="Proteomes" id="UP000001916"/>
    </source>
</evidence>
<dbReference type="eggNOG" id="COG0695">
    <property type="taxonomic scope" value="Bacteria"/>
</dbReference>
<dbReference type="InterPro" id="IPR036249">
    <property type="entry name" value="Thioredoxin-like_sf"/>
</dbReference>
<protein>
    <submittedName>
        <fullName evidence="1">Glutaredoxin 2</fullName>
    </submittedName>
</protein>
<dbReference type="AlphaFoldDB" id="D7BE08"/>
<dbReference type="KEGG" id="msv:Mesil_1264"/>